<dbReference type="AlphaFoldDB" id="A0AAE1YIV1"/>
<dbReference type="InterPro" id="IPR017451">
    <property type="entry name" value="F-box-assoc_interact_dom"/>
</dbReference>
<comment type="caution">
    <text evidence="2">The sequence shown here is derived from an EMBL/GenBank/DDBJ whole genome shotgun (WGS) entry which is preliminary data.</text>
</comment>
<dbReference type="InterPro" id="IPR006527">
    <property type="entry name" value="F-box-assoc_dom_typ1"/>
</dbReference>
<dbReference type="Gene3D" id="1.20.1280.50">
    <property type="match status" value="1"/>
</dbReference>
<dbReference type="EMBL" id="JACGWO010000004">
    <property type="protein sequence ID" value="KAK4430606.1"/>
    <property type="molecule type" value="Genomic_DNA"/>
</dbReference>
<sequence>MGNSGKLVPLSEDVLREILLRLPVKSLVRFSSVNNSWRKLLLSDKTFVYSHLKHATNNNVNRLTDVLICSDCYPDDLPSFLHTEVDLAHHNLGREDVVDKLKNTALRNPLHLRQDFLVVGCCNGIICLYRKGLFLWNPALHECRALATCADRWLPDLDFIVFGYDCRNQDYKVLKKHTELKQADLYSLNTNSWKSISCDGLSVENKPSRFTPPNSLEFNGRLHWISECVDGDALVRTLTSFHISEERFDEFPIPNSVPPIKPCGALGVFRGCISVLTRRENRQDYEVWWMKEYGVSKSWTRALVITREDRLKLGYPVGFSASGKIVVRWPSGACLYDPWVKG</sequence>
<dbReference type="PANTHER" id="PTHR31672:SF13">
    <property type="entry name" value="F-BOX PROTEIN CPR30-LIKE"/>
    <property type="match status" value="1"/>
</dbReference>
<accession>A0AAE1YIV1</accession>
<keyword evidence="3" id="KW-1185">Reference proteome</keyword>
<organism evidence="2 3">
    <name type="scientific">Sesamum alatum</name>
    <dbReference type="NCBI Taxonomy" id="300844"/>
    <lineage>
        <taxon>Eukaryota</taxon>
        <taxon>Viridiplantae</taxon>
        <taxon>Streptophyta</taxon>
        <taxon>Embryophyta</taxon>
        <taxon>Tracheophyta</taxon>
        <taxon>Spermatophyta</taxon>
        <taxon>Magnoliopsida</taxon>
        <taxon>eudicotyledons</taxon>
        <taxon>Gunneridae</taxon>
        <taxon>Pentapetalae</taxon>
        <taxon>asterids</taxon>
        <taxon>lamiids</taxon>
        <taxon>Lamiales</taxon>
        <taxon>Pedaliaceae</taxon>
        <taxon>Sesamum</taxon>
    </lineage>
</organism>
<dbReference type="InterPro" id="IPR036047">
    <property type="entry name" value="F-box-like_dom_sf"/>
</dbReference>
<dbReference type="Proteomes" id="UP001293254">
    <property type="component" value="Unassembled WGS sequence"/>
</dbReference>
<dbReference type="Pfam" id="PF00646">
    <property type="entry name" value="F-box"/>
    <property type="match status" value="1"/>
</dbReference>
<name>A0AAE1YIV1_9LAMI</name>
<dbReference type="SUPFAM" id="SSF81383">
    <property type="entry name" value="F-box domain"/>
    <property type="match status" value="1"/>
</dbReference>
<evidence type="ECO:0000313" key="3">
    <source>
        <dbReference type="Proteomes" id="UP001293254"/>
    </source>
</evidence>
<gene>
    <name evidence="2" type="ORF">Salat_1361300</name>
</gene>
<dbReference type="PANTHER" id="PTHR31672">
    <property type="entry name" value="BNACNNG10540D PROTEIN"/>
    <property type="match status" value="1"/>
</dbReference>
<dbReference type="PROSITE" id="PS50181">
    <property type="entry name" value="FBOX"/>
    <property type="match status" value="1"/>
</dbReference>
<evidence type="ECO:0000313" key="2">
    <source>
        <dbReference type="EMBL" id="KAK4430606.1"/>
    </source>
</evidence>
<protein>
    <submittedName>
        <fullName evidence="2">F-box/kelch-repeat protein</fullName>
    </submittedName>
</protein>
<dbReference type="NCBIfam" id="TIGR01640">
    <property type="entry name" value="F_box_assoc_1"/>
    <property type="match status" value="1"/>
</dbReference>
<reference evidence="2" key="1">
    <citation type="submission" date="2020-06" db="EMBL/GenBank/DDBJ databases">
        <authorList>
            <person name="Li T."/>
            <person name="Hu X."/>
            <person name="Zhang T."/>
            <person name="Song X."/>
            <person name="Zhang H."/>
            <person name="Dai N."/>
            <person name="Sheng W."/>
            <person name="Hou X."/>
            <person name="Wei L."/>
        </authorList>
    </citation>
    <scope>NUCLEOTIDE SEQUENCE</scope>
    <source>
        <strain evidence="2">3651</strain>
        <tissue evidence="2">Leaf</tissue>
    </source>
</reference>
<dbReference type="Pfam" id="PF07734">
    <property type="entry name" value="FBA_1"/>
    <property type="match status" value="1"/>
</dbReference>
<reference evidence="2" key="2">
    <citation type="journal article" date="2024" name="Plant">
        <title>Genomic evolution and insights into agronomic trait innovations of Sesamum species.</title>
        <authorList>
            <person name="Miao H."/>
            <person name="Wang L."/>
            <person name="Qu L."/>
            <person name="Liu H."/>
            <person name="Sun Y."/>
            <person name="Le M."/>
            <person name="Wang Q."/>
            <person name="Wei S."/>
            <person name="Zheng Y."/>
            <person name="Lin W."/>
            <person name="Duan Y."/>
            <person name="Cao H."/>
            <person name="Xiong S."/>
            <person name="Wang X."/>
            <person name="Wei L."/>
            <person name="Li C."/>
            <person name="Ma Q."/>
            <person name="Ju M."/>
            <person name="Zhao R."/>
            <person name="Li G."/>
            <person name="Mu C."/>
            <person name="Tian Q."/>
            <person name="Mei H."/>
            <person name="Zhang T."/>
            <person name="Gao T."/>
            <person name="Zhang H."/>
        </authorList>
    </citation>
    <scope>NUCLEOTIDE SEQUENCE</scope>
    <source>
        <strain evidence="2">3651</strain>
    </source>
</reference>
<dbReference type="InterPro" id="IPR001810">
    <property type="entry name" value="F-box_dom"/>
</dbReference>
<dbReference type="InterPro" id="IPR050796">
    <property type="entry name" value="SCF_F-box_component"/>
</dbReference>
<evidence type="ECO:0000259" key="1">
    <source>
        <dbReference type="PROSITE" id="PS50181"/>
    </source>
</evidence>
<feature type="domain" description="F-box" evidence="1">
    <location>
        <begin position="4"/>
        <end position="52"/>
    </location>
</feature>
<dbReference type="SMART" id="SM00256">
    <property type="entry name" value="FBOX"/>
    <property type="match status" value="1"/>
</dbReference>
<proteinExistence type="predicted"/>